<gene>
    <name evidence="4" type="ORF">WOSG25_210040</name>
</gene>
<dbReference type="InterPro" id="IPR006343">
    <property type="entry name" value="DnaB/C_C"/>
</dbReference>
<evidence type="ECO:0000313" key="5">
    <source>
        <dbReference type="Proteomes" id="UP000030643"/>
    </source>
</evidence>
<proteinExistence type="inferred from homology"/>
<accession>A0A069CX43</accession>
<dbReference type="AlphaFoldDB" id="A0A069CX43"/>
<protein>
    <recommendedName>
        <fullName evidence="3">DnaB/C C-terminal domain-containing protein</fullName>
    </recommendedName>
</protein>
<evidence type="ECO:0000313" key="4">
    <source>
        <dbReference type="EMBL" id="GAK31947.1"/>
    </source>
</evidence>
<dbReference type="Pfam" id="PF07261">
    <property type="entry name" value="DnaB_2"/>
    <property type="match status" value="1"/>
</dbReference>
<dbReference type="NCBIfam" id="TIGR01446">
    <property type="entry name" value="DnaD_dom"/>
    <property type="match status" value="1"/>
</dbReference>
<dbReference type="RefSeq" id="WP_052348621.1">
    <property type="nucleotide sequence ID" value="NZ_DF820504.1"/>
</dbReference>
<evidence type="ECO:0000256" key="1">
    <source>
        <dbReference type="ARBA" id="ARBA00093462"/>
    </source>
</evidence>
<dbReference type="OrthoDB" id="1258529at2"/>
<dbReference type="InterPro" id="IPR053162">
    <property type="entry name" value="DnaD"/>
</dbReference>
<sequence>MRQTIKRKKSSSNFTIINNDFLKDKDLTLQAKGLLSYLMMLPDDWVIYFEEIAKNSKNGRDSTRGAWGELEAAGYAVNRRITDEKGKVIRWQKEVSDSKKFLNSPDTENPDVDYPDVGYPDVENQKLLSTYIPSTDITNDLNTKDKPLLPKPEVQVANFFQSNGFGMIGGLIAEELRNEMNDFNGLTNDQQESANIIIKALSRAVENGVPTWNYAKKPLKDWYDKGIKNVAEIEALDLQRANQKATWSRNRKTPKVKEARPNFEEQNVAPASSEDLAAAQQALDSLNKRFKQKEET</sequence>
<dbReference type="Gene3D" id="1.10.10.630">
    <property type="entry name" value="DnaD domain-like"/>
    <property type="match status" value="1"/>
</dbReference>
<dbReference type="eggNOG" id="COG3935">
    <property type="taxonomic scope" value="Bacteria"/>
</dbReference>
<feature type="domain" description="DnaB/C C-terminal" evidence="3">
    <location>
        <begin position="178"/>
        <end position="235"/>
    </location>
</feature>
<evidence type="ECO:0000256" key="2">
    <source>
        <dbReference type="SAM" id="MobiDB-lite"/>
    </source>
</evidence>
<dbReference type="SUPFAM" id="SSF158499">
    <property type="entry name" value="DnaD domain-like"/>
    <property type="match status" value="1"/>
</dbReference>
<feature type="region of interest" description="Disordered" evidence="2">
    <location>
        <begin position="242"/>
        <end position="275"/>
    </location>
</feature>
<organism evidence="4 5">
    <name type="scientific">Weissella oryzae (strain DSM 25784 / JCM 18191 / LMG 30913 / SG25)</name>
    <dbReference type="NCBI Taxonomy" id="1329250"/>
    <lineage>
        <taxon>Bacteria</taxon>
        <taxon>Bacillati</taxon>
        <taxon>Bacillota</taxon>
        <taxon>Bacilli</taxon>
        <taxon>Lactobacillales</taxon>
        <taxon>Lactobacillaceae</taxon>
        <taxon>Weissella</taxon>
    </lineage>
</organism>
<dbReference type="PANTHER" id="PTHR37293:SF9">
    <property type="entry name" value="PHI ETA ORF 22-LIKE PROTEIN"/>
    <property type="match status" value="1"/>
</dbReference>
<dbReference type="STRING" id="1329250.WOSG25_210040"/>
<keyword evidence="5" id="KW-1185">Reference proteome</keyword>
<dbReference type="EMBL" id="DF820504">
    <property type="protein sequence ID" value="GAK31947.1"/>
    <property type="molecule type" value="Genomic_DNA"/>
</dbReference>
<name>A0A069CX43_WEIOS</name>
<dbReference type="PANTHER" id="PTHR37293">
    <property type="entry name" value="PHAGE REPLICATION PROTEIN-RELATED"/>
    <property type="match status" value="1"/>
</dbReference>
<reference evidence="5" key="1">
    <citation type="journal article" date="2014" name="Genome Announc.">
        <title>Draft genome sequence of Weissella oryzae SG25T, isolated from fermented rice grains.</title>
        <authorList>
            <person name="Tanizawa Y."/>
            <person name="Fujisawa T."/>
            <person name="Mochizuki T."/>
            <person name="Kaminuma E."/>
            <person name="Suzuki Y."/>
            <person name="Nakamura Y."/>
            <person name="Tohno M."/>
        </authorList>
    </citation>
    <scope>NUCLEOTIDE SEQUENCE [LARGE SCALE GENOMIC DNA]</scope>
    <source>
        <strain evidence="5">DSM 25784 / JCM 18191 / LMG 30913 / SG25</strain>
    </source>
</reference>
<dbReference type="Proteomes" id="UP000030643">
    <property type="component" value="Unassembled WGS sequence"/>
</dbReference>
<evidence type="ECO:0000259" key="3">
    <source>
        <dbReference type="Pfam" id="PF07261"/>
    </source>
</evidence>
<comment type="similarity">
    <text evidence="1">Belongs to the DnaB/DnaD family.</text>
</comment>
<dbReference type="InterPro" id="IPR034829">
    <property type="entry name" value="DnaD-like_sf"/>
</dbReference>